<dbReference type="GO" id="GO:0016539">
    <property type="term" value="P:intein-mediated protein splicing"/>
    <property type="evidence" value="ECO:0007669"/>
    <property type="project" value="InterPro"/>
</dbReference>
<gene>
    <name evidence="2" type="ORF">LCGC14_1029760</name>
</gene>
<dbReference type="Gene3D" id="3.10.28.10">
    <property type="entry name" value="Homing endonucleases"/>
    <property type="match status" value="1"/>
</dbReference>
<reference evidence="2" key="1">
    <citation type="journal article" date="2015" name="Nature">
        <title>Complex archaea that bridge the gap between prokaryotes and eukaryotes.</title>
        <authorList>
            <person name="Spang A."/>
            <person name="Saw J.H."/>
            <person name="Jorgensen S.L."/>
            <person name="Zaremba-Niedzwiedzka K."/>
            <person name="Martijn J."/>
            <person name="Lind A.E."/>
            <person name="van Eijk R."/>
            <person name="Schleper C."/>
            <person name="Guy L."/>
            <person name="Ettema T.J."/>
        </authorList>
    </citation>
    <scope>NUCLEOTIDE SEQUENCE</scope>
</reference>
<protein>
    <recommendedName>
        <fullName evidence="1">DOD-type homing endonuclease domain-containing protein</fullName>
    </recommendedName>
</protein>
<dbReference type="GO" id="GO:0003677">
    <property type="term" value="F:DNA binding"/>
    <property type="evidence" value="ECO:0007669"/>
    <property type="project" value="InterPro"/>
</dbReference>
<dbReference type="PRINTS" id="PR00379">
    <property type="entry name" value="INTEIN"/>
</dbReference>
<dbReference type="InterPro" id="IPR007869">
    <property type="entry name" value="Homing_endonuc_PI-Sce"/>
</dbReference>
<evidence type="ECO:0000313" key="2">
    <source>
        <dbReference type="EMBL" id="KKN11129.1"/>
    </source>
</evidence>
<dbReference type="GO" id="GO:0004519">
    <property type="term" value="F:endonuclease activity"/>
    <property type="evidence" value="ECO:0007669"/>
    <property type="project" value="InterPro"/>
</dbReference>
<feature type="non-terminal residue" evidence="2">
    <location>
        <position position="348"/>
    </location>
</feature>
<dbReference type="InterPro" id="IPR036844">
    <property type="entry name" value="Hint_dom_sf"/>
</dbReference>
<proteinExistence type="predicted"/>
<dbReference type="Pfam" id="PF05204">
    <property type="entry name" value="Hom_end"/>
    <property type="match status" value="1"/>
</dbReference>
<dbReference type="AlphaFoldDB" id="A0A0F9MZI9"/>
<dbReference type="EMBL" id="LAZR01004171">
    <property type="protein sequence ID" value="KKN11129.1"/>
    <property type="molecule type" value="Genomic_DNA"/>
</dbReference>
<name>A0A0F9MZI9_9ZZZZ</name>
<accession>A0A0F9MZI9</accession>
<dbReference type="InterPro" id="IPR007868">
    <property type="entry name" value="Hom_end_hint"/>
</dbReference>
<evidence type="ECO:0000259" key="1">
    <source>
        <dbReference type="PROSITE" id="PS50819"/>
    </source>
</evidence>
<dbReference type="InterPro" id="IPR027434">
    <property type="entry name" value="Homing_endonucl"/>
</dbReference>
<comment type="caution">
    <text evidence="2">The sequence shown here is derived from an EMBL/GenBank/DDBJ whole genome shotgun (WGS) entry which is preliminary data.</text>
</comment>
<feature type="domain" description="DOD-type homing endonuclease" evidence="1">
    <location>
        <begin position="135"/>
        <end position="267"/>
    </location>
</feature>
<dbReference type="InterPro" id="IPR004042">
    <property type="entry name" value="Intein_endonuc_central"/>
</dbReference>
<dbReference type="PROSITE" id="PS50819">
    <property type="entry name" value="INTEIN_ENDONUCLEASE"/>
    <property type="match status" value="1"/>
</dbReference>
<sequence length="348" mass="39175">MNKPIVVNMLAGPGCGKCFVLNTEILMYDGSIKKVQNINIGDEVMGDDSTPRLVLNTTIGSGEMFDIVPTKGNTFRVNASHVLVLSYTHHCPEKIIESTVEEYLQFNKTKKFRSKLCRSDGISFRHSEVELEPYFIGCWLGDGTNTDQSVTASDNEVLNYLNDYAVRLNMFLHKKTKKNNKSNTYYITHGQIGGQSNFVLNCLRDLNLLNNKHIPEIYKINSRSVRLKVLAGLLDTDGDMSNNCFGITTKYERLAKDITFLCRSLGLSCYYSPCRKGCIKKDGSKFIGDYFRLSISGELNEVPVKLVYKKAGCRRQIKNVLRTGFEVVPAGVGDYYGFEVDGNHKFLL</sequence>
<dbReference type="Pfam" id="PF05203">
    <property type="entry name" value="Hom_end_hint"/>
    <property type="match status" value="1"/>
</dbReference>
<dbReference type="InterPro" id="IPR006142">
    <property type="entry name" value="INTEIN"/>
</dbReference>
<dbReference type="SUPFAM" id="SSF55608">
    <property type="entry name" value="Homing endonucleases"/>
    <property type="match status" value="1"/>
</dbReference>
<organism evidence="2">
    <name type="scientific">marine sediment metagenome</name>
    <dbReference type="NCBI Taxonomy" id="412755"/>
    <lineage>
        <taxon>unclassified sequences</taxon>
        <taxon>metagenomes</taxon>
        <taxon>ecological metagenomes</taxon>
    </lineage>
</organism>
<dbReference type="SUPFAM" id="SSF51294">
    <property type="entry name" value="Hedgehog/intein (Hint) domain"/>
    <property type="match status" value="1"/>
</dbReference>